<sequence length="82" mass="9236">MCDGFAFLACLLIAAAGICAAGDLRELKGKDTYNEELLIKRLKSEHLLKQKYSGPDYALFPRIIGEVVTKHRVREFHLSLTQ</sequence>
<evidence type="ECO:0000256" key="1">
    <source>
        <dbReference type="SAM" id="SignalP"/>
    </source>
</evidence>
<evidence type="ECO:0000313" key="3">
    <source>
        <dbReference type="Proteomes" id="UP000271098"/>
    </source>
</evidence>
<dbReference type="EMBL" id="UYRT01016266">
    <property type="protein sequence ID" value="VDK55838.1"/>
    <property type="molecule type" value="Genomic_DNA"/>
</dbReference>
<dbReference type="Proteomes" id="UP000271098">
    <property type="component" value="Unassembled WGS sequence"/>
</dbReference>
<keyword evidence="1" id="KW-0732">Signal</keyword>
<evidence type="ECO:0000313" key="2">
    <source>
        <dbReference type="EMBL" id="VDK55838.1"/>
    </source>
</evidence>
<reference evidence="2 3" key="2">
    <citation type="submission" date="2018-11" db="EMBL/GenBank/DDBJ databases">
        <authorList>
            <consortium name="Pathogen Informatics"/>
        </authorList>
    </citation>
    <scope>NUCLEOTIDE SEQUENCE [LARGE SCALE GENOMIC DNA]</scope>
</reference>
<feature type="signal peptide" evidence="1">
    <location>
        <begin position="1"/>
        <end position="21"/>
    </location>
</feature>
<reference evidence="4" key="1">
    <citation type="submission" date="2016-06" db="UniProtKB">
        <authorList>
            <consortium name="WormBaseParasite"/>
        </authorList>
    </citation>
    <scope>IDENTIFICATION</scope>
</reference>
<feature type="chain" id="PRO_5043138686" evidence="1">
    <location>
        <begin position="22"/>
        <end position="82"/>
    </location>
</feature>
<name>A0A183DDD1_9BILA</name>
<protein>
    <submittedName>
        <fullName evidence="2 4">Uncharacterized protein</fullName>
    </submittedName>
</protein>
<keyword evidence="3" id="KW-1185">Reference proteome</keyword>
<accession>A0A183DDD1</accession>
<dbReference type="AlphaFoldDB" id="A0A183DDD1"/>
<organism evidence="4">
    <name type="scientific">Gongylonema pulchrum</name>
    <dbReference type="NCBI Taxonomy" id="637853"/>
    <lineage>
        <taxon>Eukaryota</taxon>
        <taxon>Metazoa</taxon>
        <taxon>Ecdysozoa</taxon>
        <taxon>Nematoda</taxon>
        <taxon>Chromadorea</taxon>
        <taxon>Rhabditida</taxon>
        <taxon>Spirurina</taxon>
        <taxon>Spiruromorpha</taxon>
        <taxon>Spiruroidea</taxon>
        <taxon>Gongylonematidae</taxon>
        <taxon>Gongylonema</taxon>
    </lineage>
</organism>
<proteinExistence type="predicted"/>
<evidence type="ECO:0000313" key="4">
    <source>
        <dbReference type="WBParaSite" id="GPUH_0000673101-mRNA-1"/>
    </source>
</evidence>
<gene>
    <name evidence="2" type="ORF">GPUH_LOCUS6721</name>
</gene>
<dbReference type="WBParaSite" id="GPUH_0000673101-mRNA-1">
    <property type="protein sequence ID" value="GPUH_0000673101-mRNA-1"/>
    <property type="gene ID" value="GPUH_0000673101"/>
</dbReference>